<protein>
    <recommendedName>
        <fullName evidence="10">Preprotein translocase subunit YajC</fullName>
    </recommendedName>
</protein>
<comment type="subcellular location">
    <subcellularLocation>
        <location evidence="1">Cell membrane</location>
        <topology evidence="1">Single-pass membrane protein</topology>
    </subcellularLocation>
</comment>
<keyword evidence="8" id="KW-0472">Membrane</keyword>
<dbReference type="PANTHER" id="PTHR33909">
    <property type="entry name" value="SEC TRANSLOCON ACCESSORY COMPLEX SUBUNIT YAJC"/>
    <property type="match status" value="1"/>
</dbReference>
<evidence type="ECO:0000256" key="1">
    <source>
        <dbReference type="ARBA" id="ARBA00004162"/>
    </source>
</evidence>
<evidence type="ECO:0008006" key="10">
    <source>
        <dbReference type="Google" id="ProtNLM"/>
    </source>
</evidence>
<keyword evidence="6" id="KW-1133">Transmembrane helix</keyword>
<reference evidence="9" key="1">
    <citation type="submission" date="2018-05" db="EMBL/GenBank/DDBJ databases">
        <authorList>
            <person name="Lanie J.A."/>
            <person name="Ng W.-L."/>
            <person name="Kazmierczak K.M."/>
            <person name="Andrzejewski T.M."/>
            <person name="Davidsen T.M."/>
            <person name="Wayne K.J."/>
            <person name="Tettelin H."/>
            <person name="Glass J.I."/>
            <person name="Rusch D."/>
            <person name="Podicherti R."/>
            <person name="Tsui H.-C.T."/>
            <person name="Winkler M.E."/>
        </authorList>
    </citation>
    <scope>NUCLEOTIDE SEQUENCE</scope>
</reference>
<dbReference type="GO" id="GO:0015031">
    <property type="term" value="P:protein transport"/>
    <property type="evidence" value="ECO:0007669"/>
    <property type="project" value="UniProtKB-KW"/>
</dbReference>
<dbReference type="Pfam" id="PF02699">
    <property type="entry name" value="YajC"/>
    <property type="match status" value="1"/>
</dbReference>
<evidence type="ECO:0000256" key="3">
    <source>
        <dbReference type="ARBA" id="ARBA00022475"/>
    </source>
</evidence>
<dbReference type="InterPro" id="IPR003849">
    <property type="entry name" value="Preprotein_translocase_YajC"/>
</dbReference>
<evidence type="ECO:0000256" key="8">
    <source>
        <dbReference type="ARBA" id="ARBA00023136"/>
    </source>
</evidence>
<keyword evidence="3" id="KW-1003">Cell membrane</keyword>
<evidence type="ECO:0000256" key="5">
    <source>
        <dbReference type="ARBA" id="ARBA00022927"/>
    </source>
</evidence>
<dbReference type="AlphaFoldDB" id="A0A381YTV5"/>
<dbReference type="NCBIfam" id="TIGR00739">
    <property type="entry name" value="yajC"/>
    <property type="match status" value="1"/>
</dbReference>
<evidence type="ECO:0000256" key="6">
    <source>
        <dbReference type="ARBA" id="ARBA00022989"/>
    </source>
</evidence>
<organism evidence="9">
    <name type="scientific">marine metagenome</name>
    <dbReference type="NCBI Taxonomy" id="408172"/>
    <lineage>
        <taxon>unclassified sequences</taxon>
        <taxon>metagenomes</taxon>
        <taxon>ecological metagenomes</taxon>
    </lineage>
</organism>
<keyword evidence="2" id="KW-0813">Transport</keyword>
<dbReference type="GO" id="GO:0005886">
    <property type="term" value="C:plasma membrane"/>
    <property type="evidence" value="ECO:0007669"/>
    <property type="project" value="UniProtKB-SubCell"/>
</dbReference>
<evidence type="ECO:0000256" key="2">
    <source>
        <dbReference type="ARBA" id="ARBA00022448"/>
    </source>
</evidence>
<feature type="non-terminal residue" evidence="9">
    <location>
        <position position="73"/>
    </location>
</feature>
<dbReference type="SMART" id="SM01323">
    <property type="entry name" value="YajC"/>
    <property type="match status" value="1"/>
</dbReference>
<keyword evidence="5" id="KW-0653">Protein transport</keyword>
<evidence type="ECO:0000313" key="9">
    <source>
        <dbReference type="EMBL" id="SVA79937.1"/>
    </source>
</evidence>
<proteinExistence type="predicted"/>
<dbReference type="EMBL" id="UINC01018945">
    <property type="protein sequence ID" value="SVA79937.1"/>
    <property type="molecule type" value="Genomic_DNA"/>
</dbReference>
<evidence type="ECO:0000256" key="7">
    <source>
        <dbReference type="ARBA" id="ARBA00023010"/>
    </source>
</evidence>
<keyword evidence="4" id="KW-0812">Transmembrane</keyword>
<name>A0A381YTV5_9ZZZZ</name>
<accession>A0A381YTV5</accession>
<dbReference type="PANTHER" id="PTHR33909:SF1">
    <property type="entry name" value="SEC TRANSLOCON ACCESSORY COMPLEX SUBUNIT YAJC"/>
    <property type="match status" value="1"/>
</dbReference>
<gene>
    <name evidence="9" type="ORF">METZ01_LOCUS132791</name>
</gene>
<sequence>MSFVPLILIFLLMYMFLIRPQQKRVKAQQQLVQSVQSGDEVRLSSGIHGVVNEVEGDIVWLEVAKDLELKVLR</sequence>
<evidence type="ECO:0000256" key="4">
    <source>
        <dbReference type="ARBA" id="ARBA00022692"/>
    </source>
</evidence>
<keyword evidence="7" id="KW-0811">Translocation</keyword>